<feature type="transmembrane region" description="Helical" evidence="2">
    <location>
        <begin position="46"/>
        <end position="65"/>
    </location>
</feature>
<accession>A0ABD3CHG1</accession>
<dbReference type="PANTHER" id="PTHR33098">
    <property type="entry name" value="COTTON FIBER (DUF761)"/>
    <property type="match status" value="1"/>
</dbReference>
<feature type="compositionally biased region" description="Polar residues" evidence="1">
    <location>
        <begin position="212"/>
        <end position="223"/>
    </location>
</feature>
<dbReference type="InterPro" id="IPR008480">
    <property type="entry name" value="DUF761_pln"/>
</dbReference>
<keyword evidence="2" id="KW-0812">Transmembrane</keyword>
<keyword evidence="2" id="KW-0472">Membrane</keyword>
<reference evidence="4" key="1">
    <citation type="journal article" date="2024" name="IScience">
        <title>Strigolactones Initiate the Formation of Haustorium-like Structures in Castilleja.</title>
        <authorList>
            <person name="Buerger M."/>
            <person name="Peterson D."/>
            <person name="Chory J."/>
        </authorList>
    </citation>
    <scope>NUCLEOTIDE SEQUENCE [LARGE SCALE GENOMIC DNA]</scope>
</reference>
<evidence type="ECO:0000256" key="2">
    <source>
        <dbReference type="SAM" id="Phobius"/>
    </source>
</evidence>
<feature type="compositionally biased region" description="Basic and acidic residues" evidence="1">
    <location>
        <begin position="225"/>
        <end position="234"/>
    </location>
</feature>
<gene>
    <name evidence="3" type="ORF">CASFOL_028010</name>
</gene>
<sequence>MAFLFVPSLDQNKNRVFQKSLKAIEVLLLSAGLISTLLMLKNAFLPYYSCEIALFSSLIGFFSSIKCLLSSPFYICIIINFMVMLIAATSSFHNQDDVDLCDRPDFRISEAEIKKTESPEPVKENEAEIKKTQSTEPTKENEPEYCPNFRTYEAEIKKTQSPEPVKESEPEMKESEPEYTMESTWMSITGEGNEKSKKKRFLKKCETWDVQPSNETTMMSSSARKMKELRKSETFNDSVSRACRGGLRRDPSTSLEEFNKQVEAFIKKFNDDMKLQRQESEQRFLDMVKNGI</sequence>
<name>A0ABD3CHG1_9LAMI</name>
<proteinExistence type="predicted"/>
<dbReference type="EMBL" id="JAVIJP010000036">
    <property type="protein sequence ID" value="KAL3628964.1"/>
    <property type="molecule type" value="Genomic_DNA"/>
</dbReference>
<dbReference type="PANTHER" id="PTHR33098:SF76">
    <property type="entry name" value="DUF4408 DOMAIN-CONTAINING PROTEIN"/>
    <property type="match status" value="1"/>
</dbReference>
<organism evidence="3 4">
    <name type="scientific">Castilleja foliolosa</name>
    <dbReference type="NCBI Taxonomy" id="1961234"/>
    <lineage>
        <taxon>Eukaryota</taxon>
        <taxon>Viridiplantae</taxon>
        <taxon>Streptophyta</taxon>
        <taxon>Embryophyta</taxon>
        <taxon>Tracheophyta</taxon>
        <taxon>Spermatophyta</taxon>
        <taxon>Magnoliopsida</taxon>
        <taxon>eudicotyledons</taxon>
        <taxon>Gunneridae</taxon>
        <taxon>Pentapetalae</taxon>
        <taxon>asterids</taxon>
        <taxon>lamiids</taxon>
        <taxon>Lamiales</taxon>
        <taxon>Orobanchaceae</taxon>
        <taxon>Pedicularideae</taxon>
        <taxon>Castillejinae</taxon>
        <taxon>Castilleja</taxon>
    </lineage>
</organism>
<evidence type="ECO:0000313" key="4">
    <source>
        <dbReference type="Proteomes" id="UP001632038"/>
    </source>
</evidence>
<evidence type="ECO:0000313" key="3">
    <source>
        <dbReference type="EMBL" id="KAL3628964.1"/>
    </source>
</evidence>
<evidence type="ECO:0000256" key="1">
    <source>
        <dbReference type="SAM" id="MobiDB-lite"/>
    </source>
</evidence>
<keyword evidence="4" id="KW-1185">Reference proteome</keyword>
<dbReference type="AlphaFoldDB" id="A0ABD3CHG1"/>
<feature type="region of interest" description="Disordered" evidence="1">
    <location>
        <begin position="112"/>
        <end position="181"/>
    </location>
</feature>
<comment type="caution">
    <text evidence="3">The sequence shown here is derived from an EMBL/GenBank/DDBJ whole genome shotgun (WGS) entry which is preliminary data.</text>
</comment>
<feature type="transmembrane region" description="Helical" evidence="2">
    <location>
        <begin position="21"/>
        <end position="40"/>
    </location>
</feature>
<feature type="compositionally biased region" description="Basic and acidic residues" evidence="1">
    <location>
        <begin position="112"/>
        <end position="142"/>
    </location>
</feature>
<protein>
    <recommendedName>
        <fullName evidence="5">DUF4408 domain-containing protein</fullName>
    </recommendedName>
</protein>
<feature type="compositionally biased region" description="Basic and acidic residues" evidence="1">
    <location>
        <begin position="152"/>
        <end position="176"/>
    </location>
</feature>
<evidence type="ECO:0008006" key="5">
    <source>
        <dbReference type="Google" id="ProtNLM"/>
    </source>
</evidence>
<feature type="region of interest" description="Disordered" evidence="1">
    <location>
        <begin position="212"/>
        <end position="237"/>
    </location>
</feature>
<keyword evidence="2" id="KW-1133">Transmembrane helix</keyword>
<dbReference type="Proteomes" id="UP001632038">
    <property type="component" value="Unassembled WGS sequence"/>
</dbReference>
<dbReference type="Pfam" id="PF05553">
    <property type="entry name" value="DUF761"/>
    <property type="match status" value="1"/>
</dbReference>